<reference evidence="2" key="1">
    <citation type="submission" date="2021-03" db="EMBL/GenBank/DDBJ databases">
        <authorList>
            <person name="Tran Van P."/>
        </authorList>
    </citation>
    <scope>NUCLEOTIDE SEQUENCE</scope>
</reference>
<feature type="domain" description="Rab3GAP regulatory subunit C-terminal" evidence="1">
    <location>
        <begin position="2"/>
        <end position="62"/>
    </location>
</feature>
<evidence type="ECO:0000313" key="2">
    <source>
        <dbReference type="EMBL" id="CAG2053962.1"/>
    </source>
</evidence>
<sequence>MIVGQRVKHAVMSSSNLHQNLAQLSPLLSIWIESLDESSLHSNGCPLPDTAQLLNYVIQFLPESHQDYQLAVHMVDAVHALLDGS</sequence>
<organism evidence="2 3">
    <name type="scientific">Timema podura</name>
    <name type="common">Walking stick</name>
    <dbReference type="NCBI Taxonomy" id="61482"/>
    <lineage>
        <taxon>Eukaryota</taxon>
        <taxon>Metazoa</taxon>
        <taxon>Ecdysozoa</taxon>
        <taxon>Arthropoda</taxon>
        <taxon>Hexapoda</taxon>
        <taxon>Insecta</taxon>
        <taxon>Pterygota</taxon>
        <taxon>Neoptera</taxon>
        <taxon>Polyneoptera</taxon>
        <taxon>Phasmatodea</taxon>
        <taxon>Timematodea</taxon>
        <taxon>Timematoidea</taxon>
        <taxon>Timematidae</taxon>
        <taxon>Timema</taxon>
    </lineage>
</organism>
<dbReference type="InterPro" id="IPR029257">
    <property type="entry name" value="RAB3GAP2_C"/>
</dbReference>
<keyword evidence="3" id="KW-1185">Reference proteome</keyword>
<dbReference type="EMBL" id="CAJPIN010000833">
    <property type="protein sequence ID" value="CAG2053962.1"/>
    <property type="molecule type" value="Genomic_DNA"/>
</dbReference>
<comment type="caution">
    <text evidence="2">The sequence shown here is derived from an EMBL/GenBank/DDBJ whole genome shotgun (WGS) entry which is preliminary data.</text>
</comment>
<dbReference type="Pfam" id="PF14656">
    <property type="entry name" value="RAB3GAP2_C"/>
    <property type="match status" value="1"/>
</dbReference>
<dbReference type="Proteomes" id="UP001153148">
    <property type="component" value="Unassembled WGS sequence"/>
</dbReference>
<protein>
    <recommendedName>
        <fullName evidence="1">Rab3GAP regulatory subunit C-terminal domain-containing protein</fullName>
    </recommendedName>
</protein>
<proteinExistence type="predicted"/>
<gene>
    <name evidence="2" type="ORF">TPAB3V08_LOCUS1002</name>
</gene>
<evidence type="ECO:0000259" key="1">
    <source>
        <dbReference type="Pfam" id="PF14656"/>
    </source>
</evidence>
<accession>A0ABN7NM41</accession>
<name>A0ABN7NM41_TIMPD</name>
<evidence type="ECO:0000313" key="3">
    <source>
        <dbReference type="Proteomes" id="UP001153148"/>
    </source>
</evidence>